<keyword evidence="2" id="KW-1185">Reference proteome</keyword>
<evidence type="ECO:0000313" key="2">
    <source>
        <dbReference type="Proteomes" id="UP001631969"/>
    </source>
</evidence>
<protein>
    <submittedName>
        <fullName evidence="1">ABC transporter substrate-binding protein</fullName>
    </submittedName>
</protein>
<dbReference type="EMBL" id="JBJURJ010000020">
    <property type="protein sequence ID" value="MFM9331606.1"/>
    <property type="molecule type" value="Genomic_DNA"/>
</dbReference>
<evidence type="ECO:0000313" key="1">
    <source>
        <dbReference type="EMBL" id="MFM9331606.1"/>
    </source>
</evidence>
<proteinExistence type="predicted"/>
<accession>A0ACC7P6K3</accession>
<gene>
    <name evidence="1" type="ORF">ACI1P1_25230</name>
</gene>
<organism evidence="1 2">
    <name type="scientific">Paenibacillus mesotrionivorans</name>
    <dbReference type="NCBI Taxonomy" id="3160968"/>
    <lineage>
        <taxon>Bacteria</taxon>
        <taxon>Bacillati</taxon>
        <taxon>Bacillota</taxon>
        <taxon>Bacilli</taxon>
        <taxon>Bacillales</taxon>
        <taxon>Paenibacillaceae</taxon>
        <taxon>Paenibacillus</taxon>
    </lineage>
</organism>
<comment type="caution">
    <text evidence="1">The sequence shown here is derived from an EMBL/GenBank/DDBJ whole genome shotgun (WGS) entry which is preliminary data.</text>
</comment>
<dbReference type="Proteomes" id="UP001631969">
    <property type="component" value="Unassembled WGS sequence"/>
</dbReference>
<name>A0ACC7P6K3_9BACL</name>
<reference evidence="1" key="1">
    <citation type="submission" date="2024-12" db="EMBL/GenBank/DDBJ databases">
        <authorList>
            <person name="Wu N."/>
        </authorList>
    </citation>
    <scope>NUCLEOTIDE SEQUENCE</scope>
    <source>
        <strain evidence="1">P15</strain>
    </source>
</reference>
<sequence length="493" mass="55407">MKKWSFAMIRTIMLCLAVMLAATACTQENSSSPSPASSTKVEEKPVELTWYYIVYEMPTDLPAVQNAVNAYIQPKINATVKLMPIIESAYGQKMNTMLAAGESFDLAWTARWGGGDYTNRVLKGAYLDLDTLLEKTPKLKAAMPELAWTDTMLAGKIWAVPNYQVAAKAEGFIIQKRFIDKYKIDVSKIKTQADIEPVLEIIKANEPGIIPIAGSTNMFDYGKLWGFAREGFRVNDPNYKIVNTVESPEYKSFIERQRRWYEKGYIYTDDATLTTLPDLRKTGKVAVGWDTVMKPGGEVEEFAKFGNNEVVYVRISEPEFTGVLDTMTAINRKSKHPEKALQLLELVNTDPALMNMLSYGIEGKHYQVVGQNTIKKIEKSGYSAEAWVMGNSLISYLKEGQAPDTWTKTQELNMSAKRPPVFGYKFNNEPVKTEMANLTAVTQEFAKALQSGSVDPNVYLPKYIEAQKNAGIDKFIAEQQKQLDTWLKAQSLK</sequence>